<keyword evidence="2" id="KW-1185">Reference proteome</keyword>
<evidence type="ECO:0008006" key="3">
    <source>
        <dbReference type="Google" id="ProtNLM"/>
    </source>
</evidence>
<evidence type="ECO:0000313" key="1">
    <source>
        <dbReference type="EMBL" id="MEP1059029.1"/>
    </source>
</evidence>
<protein>
    <recommendedName>
        <fullName evidence="3">Secreted protein</fullName>
    </recommendedName>
</protein>
<reference evidence="1 2" key="1">
    <citation type="submission" date="2022-04" db="EMBL/GenBank/DDBJ databases">
        <title>Positive selection, recombination, and allopatry shape intraspecific diversity of widespread and dominant cyanobacteria.</title>
        <authorList>
            <person name="Wei J."/>
            <person name="Shu W."/>
            <person name="Hu C."/>
        </authorList>
    </citation>
    <scope>NUCLEOTIDE SEQUENCE [LARGE SCALE GENOMIC DNA]</scope>
    <source>
        <strain evidence="1 2">AS-A4</strain>
    </source>
</reference>
<dbReference type="EMBL" id="JAMPLM010000008">
    <property type="protein sequence ID" value="MEP1059029.1"/>
    <property type="molecule type" value="Genomic_DNA"/>
</dbReference>
<dbReference type="Proteomes" id="UP001476950">
    <property type="component" value="Unassembled WGS sequence"/>
</dbReference>
<proteinExistence type="predicted"/>
<comment type="caution">
    <text evidence="1">The sequence shown here is derived from an EMBL/GenBank/DDBJ whole genome shotgun (WGS) entry which is preliminary data.</text>
</comment>
<sequence>MSRQVLERGALACSFLALYGWSHPSVSEPTLPHCEPAPNVAGTQDRCLQNAQNLQNAQHLASGTAPEALVNDQWSDRRLSKLPNKIEAVYSDLLQQAQAFSDRNQLNEAINRVAGIPKNSQHYEMAHQLQEDWSRELLRQATSECQHARVAKALSMLDMIPATSQLHDRVTELRQRWSKQDSFLQQAIAFKRSGDWQGVIDSVKALEGTPMYQSLPVQELLQKAMTQLFTPDATMLQVATEDLPAIPPIALPKVNAAMPKQ</sequence>
<dbReference type="RefSeq" id="WP_190450082.1">
    <property type="nucleotide sequence ID" value="NZ_JAMPLM010000008.1"/>
</dbReference>
<organism evidence="1 2">
    <name type="scientific">Stenomitos frigidus AS-A4</name>
    <dbReference type="NCBI Taxonomy" id="2933935"/>
    <lineage>
        <taxon>Bacteria</taxon>
        <taxon>Bacillati</taxon>
        <taxon>Cyanobacteriota</taxon>
        <taxon>Cyanophyceae</taxon>
        <taxon>Leptolyngbyales</taxon>
        <taxon>Leptolyngbyaceae</taxon>
        <taxon>Stenomitos</taxon>
    </lineage>
</organism>
<accession>A0ABV0KII6</accession>
<evidence type="ECO:0000313" key="2">
    <source>
        <dbReference type="Proteomes" id="UP001476950"/>
    </source>
</evidence>
<name>A0ABV0KII6_9CYAN</name>
<gene>
    <name evidence="1" type="ORF">NDI38_11335</name>
</gene>